<keyword evidence="3" id="KW-1185">Reference proteome</keyword>
<evidence type="ECO:0000313" key="2">
    <source>
        <dbReference type="EMBL" id="VDC31889.1"/>
    </source>
</evidence>
<reference evidence="2 3" key="1">
    <citation type="submission" date="2018-11" db="EMBL/GenBank/DDBJ databases">
        <authorList>
            <person name="Criscuolo A."/>
        </authorList>
    </citation>
    <scope>NUCLEOTIDE SEQUENCE [LARGE SCALE GENOMIC DNA]</scope>
    <source>
        <strain evidence="2">ATB-66</strain>
    </source>
</reference>
<keyword evidence="1" id="KW-0472">Membrane</keyword>
<dbReference type="InterPro" id="IPR013324">
    <property type="entry name" value="RNA_pol_sigma_r3/r4-like"/>
</dbReference>
<evidence type="ECO:0000256" key="1">
    <source>
        <dbReference type="SAM" id="Phobius"/>
    </source>
</evidence>
<dbReference type="GO" id="GO:0003700">
    <property type="term" value="F:DNA-binding transcription factor activity"/>
    <property type="evidence" value="ECO:0007669"/>
    <property type="project" value="InterPro"/>
</dbReference>
<dbReference type="SUPFAM" id="SSF88659">
    <property type="entry name" value="Sigma3 and sigma4 domains of RNA polymerase sigma factors"/>
    <property type="match status" value="1"/>
</dbReference>
<dbReference type="SUPFAM" id="SSF88946">
    <property type="entry name" value="Sigma2 domain of RNA polymerase sigma factors"/>
    <property type="match status" value="1"/>
</dbReference>
<gene>
    <name evidence="2" type="ORF">FILTAD_02496</name>
</gene>
<dbReference type="GO" id="GO:0006352">
    <property type="term" value="P:DNA-templated transcription initiation"/>
    <property type="evidence" value="ECO:0007669"/>
    <property type="project" value="InterPro"/>
</dbReference>
<name>A0A3P5XUW7_9BACL</name>
<evidence type="ECO:0008006" key="4">
    <source>
        <dbReference type="Google" id="ProtNLM"/>
    </source>
</evidence>
<dbReference type="InterPro" id="IPR013325">
    <property type="entry name" value="RNA_pol_sigma_r2"/>
</dbReference>
<dbReference type="Proteomes" id="UP000270468">
    <property type="component" value="Unassembled WGS sequence"/>
</dbReference>
<protein>
    <recommendedName>
        <fullName evidence="4">RNA polymerase sigma factor</fullName>
    </recommendedName>
</protein>
<accession>A0A3P5XUW7</accession>
<dbReference type="Gene3D" id="1.10.1740.10">
    <property type="match status" value="1"/>
</dbReference>
<dbReference type="EMBL" id="UXAV01000043">
    <property type="protein sequence ID" value="VDC31889.1"/>
    <property type="molecule type" value="Genomic_DNA"/>
</dbReference>
<dbReference type="AlphaFoldDB" id="A0A3P5XUW7"/>
<keyword evidence="1" id="KW-1133">Transmembrane helix</keyword>
<feature type="transmembrane region" description="Helical" evidence="1">
    <location>
        <begin position="204"/>
        <end position="225"/>
    </location>
</feature>
<organism evidence="2 3">
    <name type="scientific">Filibacter tadaridae</name>
    <dbReference type="NCBI Taxonomy" id="2483811"/>
    <lineage>
        <taxon>Bacteria</taxon>
        <taxon>Bacillati</taxon>
        <taxon>Bacillota</taxon>
        <taxon>Bacilli</taxon>
        <taxon>Bacillales</taxon>
        <taxon>Caryophanaceae</taxon>
        <taxon>Filibacter</taxon>
    </lineage>
</organism>
<sequence length="717" mass="82901">MGDIELNQKVKSGDIEAFKQWMDSNAKRIERLAVQYGCTQELAGNVTEDIFRTLYKELVNLDEDEILIDSLYEIAVNKLAHVPLRIPPETTIFRFEEDQVLHERINQLEEKDKITFILSQFHNIELTKIAQITGLTKEKAEYAIRESFQQISVQADRAVVEKQLEFLAKTYKRISYSFNKEAVFESSKNERQTSQRKETPRKKWTVLAWISGIVLLLTLIIVPVVTSEEYKQASAEKYLERIKSSFNEKMKRQYKELGLSETEKESEVDFHIGEYGAQERLDFDLMISRYERLLAESGTFNKEKMDEEYKSIVKNMEIPSDMVNSLVRNPLTEDKKKSETFISEYWGKVELLQQHYINLLMHYQTLVNKAVVDGKVDIEKLNAEKDTYPKELQEALKGMANQNFQLTAVSGWGVIAVYEKNEVGDQIRNSIHKDLGGFVSAIESIRLIYEDKREEMVEEMLAMENTLIASDHNNPPYDMLEGFYTGAFASLLNWHQPDMLVDDDGNLKPAYRTAWKKAAAIGGKSPLSVVMQGIVNEMEARGWTKAETFTRFQDYKLRDALQLAKADDLKSFSFYGIKKNGTDSDIVTLPDPEFEKVIAETYKSFSENHDLSLLTDVNPLIITGVFYYANDLEDSETMWYLDSAGYSNLTLEEYKSDWIQAEKALATVTSLSFMHEDEKNGFIEFQNENNFFTTMINKGEDNVWRIYTEELNTHKFD</sequence>
<keyword evidence="1" id="KW-0812">Transmembrane</keyword>
<evidence type="ECO:0000313" key="3">
    <source>
        <dbReference type="Proteomes" id="UP000270468"/>
    </source>
</evidence>
<proteinExistence type="predicted"/>